<sequence>MFGSALAFGESVIQDSRALPDRAAVIAAALYGLPAACIDWTESLLVR</sequence>
<accession>D2AYT2</accession>
<evidence type="ECO:0000313" key="2">
    <source>
        <dbReference type="Proteomes" id="UP000002029"/>
    </source>
</evidence>
<proteinExistence type="predicted"/>
<dbReference type="HOGENOM" id="CLU_3173857_0_0_11"/>
<keyword evidence="2" id="KW-1185">Reference proteome</keyword>
<dbReference type="EMBL" id="CP001814">
    <property type="protein sequence ID" value="ACZ90869.1"/>
    <property type="molecule type" value="Genomic_DNA"/>
</dbReference>
<dbReference type="STRING" id="479432.Sros_8219"/>
<organism evidence="1 2">
    <name type="scientific">Streptosporangium roseum (strain ATCC 12428 / DSM 43021 / JCM 3005 / KCTC 9067 / NCIMB 10171 / NRRL 2505 / NI 9100)</name>
    <dbReference type="NCBI Taxonomy" id="479432"/>
    <lineage>
        <taxon>Bacteria</taxon>
        <taxon>Bacillati</taxon>
        <taxon>Actinomycetota</taxon>
        <taxon>Actinomycetes</taxon>
        <taxon>Streptosporangiales</taxon>
        <taxon>Streptosporangiaceae</taxon>
        <taxon>Streptosporangium</taxon>
    </lineage>
</organism>
<protein>
    <submittedName>
        <fullName evidence="1">Uncharacterized protein</fullName>
    </submittedName>
</protein>
<dbReference type="RefSeq" id="WP_012894599.1">
    <property type="nucleotide sequence ID" value="NC_013595.1"/>
</dbReference>
<name>D2AYT2_STRRD</name>
<dbReference type="Proteomes" id="UP000002029">
    <property type="component" value="Chromosome"/>
</dbReference>
<dbReference type="KEGG" id="sro:Sros_8219"/>
<dbReference type="AlphaFoldDB" id="D2AYT2"/>
<gene>
    <name evidence="1" type="ordered locus">Sros_8219</name>
</gene>
<reference evidence="1 2" key="1">
    <citation type="journal article" date="2010" name="Stand. Genomic Sci.">
        <title>Complete genome sequence of Streptosporangium roseum type strain (NI 9100).</title>
        <authorList>
            <person name="Nolan M."/>
            <person name="Sikorski J."/>
            <person name="Jando M."/>
            <person name="Lucas S."/>
            <person name="Lapidus A."/>
            <person name="Glavina Del Rio T."/>
            <person name="Chen F."/>
            <person name="Tice H."/>
            <person name="Pitluck S."/>
            <person name="Cheng J.F."/>
            <person name="Chertkov O."/>
            <person name="Sims D."/>
            <person name="Meincke L."/>
            <person name="Brettin T."/>
            <person name="Han C."/>
            <person name="Detter J.C."/>
            <person name="Bruce D."/>
            <person name="Goodwin L."/>
            <person name="Land M."/>
            <person name="Hauser L."/>
            <person name="Chang Y.J."/>
            <person name="Jeffries C.D."/>
            <person name="Ivanova N."/>
            <person name="Mavromatis K."/>
            <person name="Mikhailova N."/>
            <person name="Chen A."/>
            <person name="Palaniappan K."/>
            <person name="Chain P."/>
            <person name="Rohde M."/>
            <person name="Goker M."/>
            <person name="Bristow J."/>
            <person name="Eisen J.A."/>
            <person name="Markowitz V."/>
            <person name="Hugenholtz P."/>
            <person name="Kyrpides N.C."/>
            <person name="Klenk H.P."/>
        </authorList>
    </citation>
    <scope>NUCLEOTIDE SEQUENCE [LARGE SCALE GENOMIC DNA]</scope>
    <source>
        <strain evidence="2">ATCC 12428 / DSM 43021 / JCM 3005 / NI 9100</strain>
    </source>
</reference>
<evidence type="ECO:0000313" key="1">
    <source>
        <dbReference type="EMBL" id="ACZ90869.1"/>
    </source>
</evidence>